<proteinExistence type="predicted"/>
<organism evidence="1 2">
    <name type="scientific">Pandoraea pulmonicola</name>
    <dbReference type="NCBI Taxonomy" id="93221"/>
    <lineage>
        <taxon>Bacteria</taxon>
        <taxon>Pseudomonadati</taxon>
        <taxon>Pseudomonadota</taxon>
        <taxon>Betaproteobacteria</taxon>
        <taxon>Burkholderiales</taxon>
        <taxon>Burkholderiaceae</taxon>
        <taxon>Pandoraea</taxon>
    </lineage>
</organism>
<name>A0AAJ5D091_PANPU</name>
<dbReference type="EMBL" id="UGSJ01000001">
    <property type="protein sequence ID" value="SUA90413.1"/>
    <property type="molecule type" value="Genomic_DNA"/>
</dbReference>
<evidence type="ECO:0000313" key="1">
    <source>
        <dbReference type="EMBL" id="SUA90413.1"/>
    </source>
</evidence>
<comment type="caution">
    <text evidence="1">The sequence shown here is derived from an EMBL/GenBank/DDBJ whole genome shotgun (WGS) entry which is preliminary data.</text>
</comment>
<protein>
    <submittedName>
        <fullName evidence="1">Uncharacterized protein</fullName>
    </submittedName>
</protein>
<sequence length="251" mass="28696">MPQVIEKIRYRVKPISLENCYSSLANDHLVIGLFEYFINQNSERLKQNLHTACQLKLADIAIDSYQKFEVGSEILYALLSDSPGMVEEMANLKPSHFLSARDNPLHSQFQVHMWQLAIQGDYTALEAKAGHLAKNGRKADHMLAAQGKDFFSLLMRADKSGLESLIRQHADVCSRDALTEDYLSYLATIEAKLCWYRGIPAEIDHPLVPMDLMPIRPLAHYDDVYDFLYPDWVPPTQGLMWKLSRLLGKRT</sequence>
<evidence type="ECO:0000313" key="2">
    <source>
        <dbReference type="Proteomes" id="UP000254589"/>
    </source>
</evidence>
<dbReference type="AlphaFoldDB" id="A0AAJ5D091"/>
<accession>A0AAJ5D091</accession>
<gene>
    <name evidence="1" type="ORF">NCTC13159_01896</name>
</gene>
<dbReference type="Proteomes" id="UP000254589">
    <property type="component" value="Unassembled WGS sequence"/>
</dbReference>
<reference evidence="1 2" key="1">
    <citation type="submission" date="2018-06" db="EMBL/GenBank/DDBJ databases">
        <authorList>
            <consortium name="Pathogen Informatics"/>
            <person name="Doyle S."/>
        </authorList>
    </citation>
    <scope>NUCLEOTIDE SEQUENCE [LARGE SCALE GENOMIC DNA]</scope>
    <source>
        <strain evidence="1 2">NCTC13159</strain>
    </source>
</reference>